<gene>
    <name evidence="1" type="ORF">RFULGI_LOCUS11818</name>
</gene>
<dbReference type="AlphaFoldDB" id="A0A9N9NET5"/>
<organism evidence="1 2">
    <name type="scientific">Racocetra fulgida</name>
    <dbReference type="NCBI Taxonomy" id="60492"/>
    <lineage>
        <taxon>Eukaryota</taxon>
        <taxon>Fungi</taxon>
        <taxon>Fungi incertae sedis</taxon>
        <taxon>Mucoromycota</taxon>
        <taxon>Glomeromycotina</taxon>
        <taxon>Glomeromycetes</taxon>
        <taxon>Diversisporales</taxon>
        <taxon>Gigasporaceae</taxon>
        <taxon>Racocetra</taxon>
    </lineage>
</organism>
<name>A0A9N9NET5_9GLOM</name>
<feature type="non-terminal residue" evidence="1">
    <location>
        <position position="1"/>
    </location>
</feature>
<reference evidence="1" key="1">
    <citation type="submission" date="2021-06" db="EMBL/GenBank/DDBJ databases">
        <authorList>
            <person name="Kallberg Y."/>
            <person name="Tangrot J."/>
            <person name="Rosling A."/>
        </authorList>
    </citation>
    <scope>NUCLEOTIDE SEQUENCE</scope>
    <source>
        <strain evidence="1">IN212</strain>
    </source>
</reference>
<evidence type="ECO:0000313" key="2">
    <source>
        <dbReference type="Proteomes" id="UP000789396"/>
    </source>
</evidence>
<feature type="non-terminal residue" evidence="1">
    <location>
        <position position="69"/>
    </location>
</feature>
<comment type="caution">
    <text evidence="1">The sequence shown here is derived from an EMBL/GenBank/DDBJ whole genome shotgun (WGS) entry which is preliminary data.</text>
</comment>
<evidence type="ECO:0000313" key="1">
    <source>
        <dbReference type="EMBL" id="CAG8726495.1"/>
    </source>
</evidence>
<dbReference type="OrthoDB" id="1937594at2759"/>
<sequence length="69" mass="8389">IEQHIMSSKDIRIEDNVSVFENHLDNFFEYTMRKDQTSQLILLQEVKQYFDENIVDKTTNVIEYNNYLK</sequence>
<protein>
    <submittedName>
        <fullName evidence="1">13975_t:CDS:1</fullName>
    </submittedName>
</protein>
<accession>A0A9N9NET5</accession>
<keyword evidence="2" id="KW-1185">Reference proteome</keyword>
<dbReference type="Proteomes" id="UP000789396">
    <property type="component" value="Unassembled WGS sequence"/>
</dbReference>
<proteinExistence type="predicted"/>
<dbReference type="EMBL" id="CAJVPZ010026733">
    <property type="protein sequence ID" value="CAG8726495.1"/>
    <property type="molecule type" value="Genomic_DNA"/>
</dbReference>